<dbReference type="Pfam" id="PF02743">
    <property type="entry name" value="dCache_1"/>
    <property type="match status" value="1"/>
</dbReference>
<dbReference type="CDD" id="cd18773">
    <property type="entry name" value="PDC1_HK_sensor"/>
    <property type="match status" value="1"/>
</dbReference>
<keyword evidence="5 6" id="KW-0472">Membrane</keyword>
<evidence type="ECO:0000313" key="9">
    <source>
        <dbReference type="Proteomes" id="UP000321832"/>
    </source>
</evidence>
<evidence type="ECO:0000256" key="5">
    <source>
        <dbReference type="ARBA" id="ARBA00023136"/>
    </source>
</evidence>
<comment type="caution">
    <text evidence="8">The sequence shown here is derived from an EMBL/GenBank/DDBJ whole genome shotgun (WGS) entry which is preliminary data.</text>
</comment>
<evidence type="ECO:0000256" key="1">
    <source>
        <dbReference type="ARBA" id="ARBA00004651"/>
    </source>
</evidence>
<dbReference type="InterPro" id="IPR033479">
    <property type="entry name" value="dCache_1"/>
</dbReference>
<protein>
    <recommendedName>
        <fullName evidence="7">Cache domain-containing protein</fullName>
    </recommendedName>
</protein>
<gene>
    <name evidence="8" type="ORF">FSC37_14090</name>
</gene>
<keyword evidence="2" id="KW-1003">Cell membrane</keyword>
<keyword evidence="3 6" id="KW-0812">Transmembrane</keyword>
<keyword evidence="9" id="KW-1185">Reference proteome</keyword>
<evidence type="ECO:0000256" key="2">
    <source>
        <dbReference type="ARBA" id="ARBA00022475"/>
    </source>
</evidence>
<feature type="transmembrane region" description="Helical" evidence="6">
    <location>
        <begin position="15"/>
        <end position="37"/>
    </location>
</feature>
<proteinExistence type="predicted"/>
<evidence type="ECO:0000256" key="6">
    <source>
        <dbReference type="SAM" id="Phobius"/>
    </source>
</evidence>
<evidence type="ECO:0000256" key="3">
    <source>
        <dbReference type="ARBA" id="ARBA00022692"/>
    </source>
</evidence>
<dbReference type="Proteomes" id="UP000321832">
    <property type="component" value="Unassembled WGS sequence"/>
</dbReference>
<dbReference type="GO" id="GO:0005886">
    <property type="term" value="C:plasma membrane"/>
    <property type="evidence" value="ECO:0007669"/>
    <property type="project" value="UniProtKB-SubCell"/>
</dbReference>
<dbReference type="EMBL" id="VOPW01000001">
    <property type="protein sequence ID" value="TXC66556.1"/>
    <property type="molecule type" value="Genomic_DNA"/>
</dbReference>
<evidence type="ECO:0000259" key="7">
    <source>
        <dbReference type="Pfam" id="PF02743"/>
    </source>
</evidence>
<name>A0A5C6U466_9BURK</name>
<reference evidence="8 9" key="1">
    <citation type="submission" date="2019-08" db="EMBL/GenBank/DDBJ databases">
        <authorList>
            <person name="Khan S.A."/>
            <person name="Jeon C.O."/>
            <person name="Jeong S.E."/>
        </authorList>
    </citation>
    <scope>NUCLEOTIDE SEQUENCE [LARGE SCALE GENOMIC DNA]</scope>
    <source>
        <strain evidence="9">IMCC1728</strain>
    </source>
</reference>
<comment type="subcellular location">
    <subcellularLocation>
        <location evidence="1">Cell membrane</location>
        <topology evidence="1">Multi-pass membrane protein</topology>
    </subcellularLocation>
</comment>
<feature type="domain" description="Cache" evidence="7">
    <location>
        <begin position="49"/>
        <end position="276"/>
    </location>
</feature>
<dbReference type="AlphaFoldDB" id="A0A5C6U466"/>
<accession>A0A5C6U466</accession>
<keyword evidence="4 6" id="KW-1133">Transmembrane helix</keyword>
<dbReference type="Gene3D" id="3.30.450.20">
    <property type="entry name" value="PAS domain"/>
    <property type="match status" value="1"/>
</dbReference>
<organism evidence="8 9">
    <name type="scientific">Piscinibacter aquaticus</name>
    <dbReference type="NCBI Taxonomy" id="392597"/>
    <lineage>
        <taxon>Bacteria</taxon>
        <taxon>Pseudomonadati</taxon>
        <taxon>Pseudomonadota</taxon>
        <taxon>Betaproteobacteria</taxon>
        <taxon>Burkholderiales</taxon>
        <taxon>Sphaerotilaceae</taxon>
        <taxon>Piscinibacter</taxon>
    </lineage>
</organism>
<evidence type="ECO:0000313" key="8">
    <source>
        <dbReference type="EMBL" id="TXC66556.1"/>
    </source>
</evidence>
<evidence type="ECO:0000256" key="4">
    <source>
        <dbReference type="ARBA" id="ARBA00022989"/>
    </source>
</evidence>
<sequence>MAWARLTDIFGSIKLRLTLAAIAAMAIGVVLTTLLLVQRAERDMVERQRDQQLADVVNLARDLSIRVVERQEALRLSAPQLDAALLRDEARLRLFLDNKPLLRGQFANIFIAQPDGSVRVYADAAGVRRPDISLADRDYFRRTLAEQRPIVSEPVPGRVSGEPVVVFTHPLVDASGQVFGVLGGALRLASHDLLGDSENGVIEGDELKLVTDATGRMLTHPLRRQLLQPLSGETRLADAFAHWQRSGAPVEPSGLLLRQSGEVVTLAGVPGPDWVVWRAVPESALLGPCIRPGATRCCGRPA</sequence>